<accession>A0A914RBA4</accession>
<keyword evidence="1" id="KW-1185">Reference proteome</keyword>
<name>A0A914RBA4_PAREQ</name>
<sequence length="103" mass="11894">MAAQMGCLRAWSKQAKGYSDDSDCRRMLQEWSLNYADLLATKEILALPRPHDMPEASPAPPAPRSLREVFFSWCDYTKIRDKRFEKSIRLLETVYGIAQQNVI</sequence>
<dbReference type="AlphaFoldDB" id="A0A914RBA4"/>
<evidence type="ECO:0000313" key="2">
    <source>
        <dbReference type="WBParaSite" id="PEQ_0000377301-mRNA-1"/>
    </source>
</evidence>
<protein>
    <submittedName>
        <fullName evidence="2">Uncharacterized protein</fullName>
    </submittedName>
</protein>
<reference evidence="2" key="1">
    <citation type="submission" date="2022-11" db="UniProtKB">
        <authorList>
            <consortium name="WormBaseParasite"/>
        </authorList>
    </citation>
    <scope>IDENTIFICATION</scope>
</reference>
<organism evidence="1 2">
    <name type="scientific">Parascaris equorum</name>
    <name type="common">Equine roundworm</name>
    <dbReference type="NCBI Taxonomy" id="6256"/>
    <lineage>
        <taxon>Eukaryota</taxon>
        <taxon>Metazoa</taxon>
        <taxon>Ecdysozoa</taxon>
        <taxon>Nematoda</taxon>
        <taxon>Chromadorea</taxon>
        <taxon>Rhabditida</taxon>
        <taxon>Spirurina</taxon>
        <taxon>Ascaridomorpha</taxon>
        <taxon>Ascaridoidea</taxon>
        <taxon>Ascarididae</taxon>
        <taxon>Parascaris</taxon>
    </lineage>
</organism>
<evidence type="ECO:0000313" key="1">
    <source>
        <dbReference type="Proteomes" id="UP000887564"/>
    </source>
</evidence>
<dbReference type="Proteomes" id="UP000887564">
    <property type="component" value="Unplaced"/>
</dbReference>
<proteinExistence type="predicted"/>
<dbReference type="WBParaSite" id="PEQ_0000377301-mRNA-1">
    <property type="protein sequence ID" value="PEQ_0000377301-mRNA-1"/>
    <property type="gene ID" value="PEQ_0000377301"/>
</dbReference>